<dbReference type="RefSeq" id="WP_404542810.1">
    <property type="nucleotide sequence ID" value="NZ_JADIKL010000018.1"/>
</dbReference>
<evidence type="ECO:0000313" key="1">
    <source>
        <dbReference type="EMBL" id="MFK2932763.1"/>
    </source>
</evidence>
<comment type="caution">
    <text evidence="1">The sequence shown here is derived from an EMBL/GenBank/DDBJ whole genome shotgun (WGS) entry which is preliminary data.</text>
</comment>
<organism evidence="1 2">
    <name type="scientific">Dyella agri</name>
    <dbReference type="NCBI Taxonomy" id="1926869"/>
    <lineage>
        <taxon>Bacteria</taxon>
        <taxon>Pseudomonadati</taxon>
        <taxon>Pseudomonadota</taxon>
        <taxon>Gammaproteobacteria</taxon>
        <taxon>Lysobacterales</taxon>
        <taxon>Rhodanobacteraceae</taxon>
        <taxon>Dyella</taxon>
    </lineage>
</organism>
<keyword evidence="2" id="KW-1185">Reference proteome</keyword>
<reference evidence="1 2" key="1">
    <citation type="submission" date="2020-10" db="EMBL/GenBank/DDBJ databases">
        <title>Phylogeny of dyella-like bacteria.</title>
        <authorList>
            <person name="Fu J."/>
        </authorList>
    </citation>
    <scope>NUCLEOTIDE SEQUENCE [LARGE SCALE GENOMIC DNA]</scope>
    <source>
        <strain evidence="1 2">DKC-1</strain>
    </source>
</reference>
<gene>
    <name evidence="1" type="ORF">ISP14_18460</name>
</gene>
<evidence type="ECO:0000313" key="2">
    <source>
        <dbReference type="Proteomes" id="UP001620397"/>
    </source>
</evidence>
<name>A0ABW8KNR6_9GAMM</name>
<dbReference type="EMBL" id="JADIKL010000018">
    <property type="protein sequence ID" value="MFK2932763.1"/>
    <property type="molecule type" value="Genomic_DNA"/>
</dbReference>
<dbReference type="Proteomes" id="UP001620397">
    <property type="component" value="Unassembled WGS sequence"/>
</dbReference>
<proteinExistence type="predicted"/>
<sequence>MFTAIMFALGARRCFSPQRSTSKFFAFGMFFLLVAMLAMVIPADAWAANPPAGPYQQSCRNASMSGTMLVASCPDYFGNLRNTVLQDAVKCPVKFTAATGQVFPRSIRNVDGALRCVITFTPGTGDKAPGFDFISLLSDTTVDGQNVKVWRIDRPTVWSTAKPNGEVDYPIIRFQAGDRLRFNAGGCVQTGGSGSTWKSYLNPQGDNAPQYYAGTAFIKNISSGAFVRIEGLVAQQNNLISQQASLLPPFRGTLGPLPKDPQANTDYILRLGYQDDNIGDNSYFAHDDGNNNQCQNVGPAFVELTVISGPTVTGALLSPHSKPFDLVWDMNNDEDANGLPLNPQWNFALENHGAQPHFKPLCGAAFPSTFGWNYPIDFTTLEQICTSMPVSFDLDPGGAVCGGDPFPGHMNFAIATYQGQVTWSEWSGLWPNDNDWNFNLLPLNGAGLAGTGDAPGSAATIGMEFDFADTDLRIPFWNTLVAPPFVGQPTSSIQSVFAGPNDDGLQGVVIGEVGLDGVHGAYSELHPVFAMAVLLNQTSTPGQPESVIQNWAFFLRNFGDEGGCSAQTWHWASPTGDFFVPLGWPDGATDVSVNSTNVTSWQTPISPVNIEKDPDRRFTLIHVRAPAQLDEFGTGGTITLQYRIPGGMKKAPPVHKAPNAKESETEIKDLSLRIADPAARAKFTAAIQALAPKLTPRSANKIAVNVPITVTVRKHVPGAASRGELTPAHATTNAPKLQRDIAIFKLMQSYSNDLKLEVPAQLPAALTPAGAKPITK</sequence>
<protein>
    <submittedName>
        <fullName evidence="1">Uncharacterized protein</fullName>
    </submittedName>
</protein>
<accession>A0ABW8KNR6</accession>